<dbReference type="EMBL" id="CP063982">
    <property type="protein sequence ID" value="UOD49724.1"/>
    <property type="molecule type" value="Genomic_DNA"/>
</dbReference>
<feature type="coiled-coil region" evidence="2">
    <location>
        <begin position="130"/>
        <end position="157"/>
    </location>
</feature>
<dbReference type="NCBIfam" id="TIGR01730">
    <property type="entry name" value="RND_mfp"/>
    <property type="match status" value="1"/>
</dbReference>
<dbReference type="Gene3D" id="2.40.420.20">
    <property type="match status" value="1"/>
</dbReference>
<dbReference type="Proteomes" id="UP000831607">
    <property type="component" value="Chromosome"/>
</dbReference>
<organism evidence="7 8">
    <name type="scientific">Orrella daihaiensis</name>
    <dbReference type="NCBI Taxonomy" id="2782176"/>
    <lineage>
        <taxon>Bacteria</taxon>
        <taxon>Pseudomonadati</taxon>
        <taxon>Pseudomonadota</taxon>
        <taxon>Betaproteobacteria</taxon>
        <taxon>Burkholderiales</taxon>
        <taxon>Alcaligenaceae</taxon>
        <taxon>Orrella</taxon>
    </lineage>
</organism>
<dbReference type="InterPro" id="IPR006143">
    <property type="entry name" value="RND_pump_MFP"/>
</dbReference>
<feature type="domain" description="Multidrug resistance protein MdtA-like barrel-sandwich hybrid" evidence="4">
    <location>
        <begin position="67"/>
        <end position="183"/>
    </location>
</feature>
<sequence>MNWMSISKVSRFGAAAVGVLVALGLAGCEKKAPPEQPPAKVTVAPPVKQTVQNYVVFDGTAAPLLYVSLEARVPGYLEQILFKDGAKVNKGDLLFVIEQDQYKQEVALNQAIYDEAKIEFDRQSTLLAQKATSQAAVDSARSKLQQAQANLALAQINLGYTEVRAPFDGVMGRHLIDVGNYLGASPDGIKLADIRQIQPLYIYFSMSQTELLAYIKMAGGTDNLGQGVGKLPIFAALQGDQGFPHEGVLDFAASDLDINTGTLQLRGQFANRDGAIVPGVYASVLVYYGNKRDALLVPFEAVLRDQQGPYVFVVGQDKKAARQNITTGQQFGHLIEVSKGLSDSDQVVINGFVTLSVGKPVDAQTSKVEPAELPGTGAAAKPVAAGS</sequence>
<feature type="region of interest" description="Disordered" evidence="3">
    <location>
        <begin position="364"/>
        <end position="387"/>
    </location>
</feature>
<accession>A0ABY4AHF7</accession>
<reference evidence="7 8" key="1">
    <citation type="submission" date="2020-11" db="EMBL/GenBank/DDBJ databases">
        <title>Algicoccus daihaiensis sp.nov., isolated from Daihai Lake in Inner Mongolia.</title>
        <authorList>
            <person name="Kai J."/>
        </authorList>
    </citation>
    <scope>NUCLEOTIDE SEQUENCE [LARGE SCALE GENOMIC DNA]</scope>
    <source>
        <strain evidence="8">f23</strain>
    </source>
</reference>
<dbReference type="InterPro" id="IPR058626">
    <property type="entry name" value="MdtA-like_b-barrel"/>
</dbReference>
<feature type="domain" description="Multidrug resistance protein MdtA-like beta-barrel" evidence="5">
    <location>
        <begin position="199"/>
        <end position="286"/>
    </location>
</feature>
<dbReference type="Pfam" id="PF25917">
    <property type="entry name" value="BSH_RND"/>
    <property type="match status" value="1"/>
</dbReference>
<evidence type="ECO:0000313" key="7">
    <source>
        <dbReference type="EMBL" id="UOD49724.1"/>
    </source>
</evidence>
<evidence type="ECO:0000259" key="4">
    <source>
        <dbReference type="Pfam" id="PF25917"/>
    </source>
</evidence>
<evidence type="ECO:0000259" key="5">
    <source>
        <dbReference type="Pfam" id="PF25944"/>
    </source>
</evidence>
<keyword evidence="8" id="KW-1185">Reference proteome</keyword>
<feature type="domain" description="YknX-like C-terminal permuted SH3-like" evidence="6">
    <location>
        <begin position="295"/>
        <end position="362"/>
    </location>
</feature>
<dbReference type="Pfam" id="PF25989">
    <property type="entry name" value="YknX_C"/>
    <property type="match status" value="1"/>
</dbReference>
<gene>
    <name evidence="7" type="ORF">DHf2319_09670</name>
</gene>
<evidence type="ECO:0000256" key="2">
    <source>
        <dbReference type="SAM" id="Coils"/>
    </source>
</evidence>
<dbReference type="PANTHER" id="PTHR30158:SF24">
    <property type="entry name" value="HLYD FAMILY SECRETION PROTEIN"/>
    <property type="match status" value="1"/>
</dbReference>
<dbReference type="Pfam" id="PF25944">
    <property type="entry name" value="Beta-barrel_RND"/>
    <property type="match status" value="1"/>
</dbReference>
<dbReference type="InterPro" id="IPR058637">
    <property type="entry name" value="YknX-like_C"/>
</dbReference>
<dbReference type="Gene3D" id="2.40.50.100">
    <property type="match status" value="1"/>
</dbReference>
<dbReference type="Gene3D" id="2.40.30.170">
    <property type="match status" value="1"/>
</dbReference>
<evidence type="ECO:0000256" key="3">
    <source>
        <dbReference type="SAM" id="MobiDB-lite"/>
    </source>
</evidence>
<dbReference type="PANTHER" id="PTHR30158">
    <property type="entry name" value="ACRA/E-RELATED COMPONENT OF DRUG EFFLUX TRANSPORTER"/>
    <property type="match status" value="1"/>
</dbReference>
<dbReference type="SUPFAM" id="SSF111369">
    <property type="entry name" value="HlyD-like secretion proteins"/>
    <property type="match status" value="1"/>
</dbReference>
<evidence type="ECO:0000259" key="6">
    <source>
        <dbReference type="Pfam" id="PF25989"/>
    </source>
</evidence>
<protein>
    <submittedName>
        <fullName evidence="7">Efflux RND transporter periplasmic adaptor subunit</fullName>
    </submittedName>
</protein>
<evidence type="ECO:0000256" key="1">
    <source>
        <dbReference type="ARBA" id="ARBA00009477"/>
    </source>
</evidence>
<evidence type="ECO:0000313" key="8">
    <source>
        <dbReference type="Proteomes" id="UP000831607"/>
    </source>
</evidence>
<keyword evidence="2" id="KW-0175">Coiled coil</keyword>
<dbReference type="InterPro" id="IPR058625">
    <property type="entry name" value="MdtA-like_BSH"/>
</dbReference>
<comment type="similarity">
    <text evidence="1">Belongs to the membrane fusion protein (MFP) (TC 8.A.1) family.</text>
</comment>
<name>A0ABY4AHF7_9BURK</name>
<proteinExistence type="inferred from homology"/>
<dbReference type="Gene3D" id="1.10.287.470">
    <property type="entry name" value="Helix hairpin bin"/>
    <property type="match status" value="1"/>
</dbReference>